<keyword evidence="1" id="KW-1133">Transmembrane helix</keyword>
<reference evidence="2" key="1">
    <citation type="submission" date="2020-12" db="EMBL/GenBank/DDBJ databases">
        <title>Metabolic potential, ecology and presence of endohyphal bacteria is reflected in genomic diversity of Mucoromycotina.</title>
        <authorList>
            <person name="Muszewska A."/>
            <person name="Okrasinska A."/>
            <person name="Steczkiewicz K."/>
            <person name="Drgas O."/>
            <person name="Orlowska M."/>
            <person name="Perlinska-Lenart U."/>
            <person name="Aleksandrzak-Piekarczyk T."/>
            <person name="Szatraj K."/>
            <person name="Zielenkiewicz U."/>
            <person name="Pilsyk S."/>
            <person name="Malc E."/>
            <person name="Mieczkowski P."/>
            <person name="Kruszewska J.S."/>
            <person name="Biernat P."/>
            <person name="Pawlowska J."/>
        </authorList>
    </citation>
    <scope>NUCLEOTIDE SEQUENCE</scope>
    <source>
        <strain evidence="2">WA0000017839</strain>
    </source>
</reference>
<comment type="caution">
    <text evidence="2">The sequence shown here is derived from an EMBL/GenBank/DDBJ whole genome shotgun (WGS) entry which is preliminary data.</text>
</comment>
<dbReference type="OrthoDB" id="660555at2759"/>
<protein>
    <submittedName>
        <fullName evidence="2">Uncharacterized protein</fullName>
    </submittedName>
</protein>
<keyword evidence="1" id="KW-0812">Transmembrane</keyword>
<feature type="transmembrane region" description="Helical" evidence="1">
    <location>
        <begin position="44"/>
        <end position="60"/>
    </location>
</feature>
<evidence type="ECO:0000256" key="1">
    <source>
        <dbReference type="SAM" id="Phobius"/>
    </source>
</evidence>
<gene>
    <name evidence="2" type="ORF">INT47_002748</name>
</gene>
<accession>A0A8H7USC9</accession>
<sequence length="191" mass="21663">MTEIRQYTTRDQEKLKKYYLATELQKKQTRVLHALQKSQSAKRAWQAGLVGIFGLHYTSLKAASSFSTTLPTILFQVVLWSAGVGLVWYQWLCKKYGDKVRLATDTIAQALAEIQNNPKSNAWVMVNDKDEIIGTVALKCVNGEGQIGLLTGEEARQRQMLVQNAIRFGRTNKIQVISKWDQDSKWSESPL</sequence>
<keyword evidence="1" id="KW-0472">Membrane</keyword>
<organism evidence="2 3">
    <name type="scientific">Mucor saturninus</name>
    <dbReference type="NCBI Taxonomy" id="64648"/>
    <lineage>
        <taxon>Eukaryota</taxon>
        <taxon>Fungi</taxon>
        <taxon>Fungi incertae sedis</taxon>
        <taxon>Mucoromycota</taxon>
        <taxon>Mucoromycotina</taxon>
        <taxon>Mucoromycetes</taxon>
        <taxon>Mucorales</taxon>
        <taxon>Mucorineae</taxon>
        <taxon>Mucoraceae</taxon>
        <taxon>Mucor</taxon>
    </lineage>
</organism>
<evidence type="ECO:0000313" key="2">
    <source>
        <dbReference type="EMBL" id="KAG2196821.1"/>
    </source>
</evidence>
<keyword evidence="3" id="KW-1185">Reference proteome</keyword>
<dbReference type="AlphaFoldDB" id="A0A8H7USC9"/>
<evidence type="ECO:0000313" key="3">
    <source>
        <dbReference type="Proteomes" id="UP000603453"/>
    </source>
</evidence>
<dbReference type="EMBL" id="JAEPRD010000139">
    <property type="protein sequence ID" value="KAG2196821.1"/>
    <property type="molecule type" value="Genomic_DNA"/>
</dbReference>
<name>A0A8H7USC9_9FUNG</name>
<dbReference type="Proteomes" id="UP000603453">
    <property type="component" value="Unassembled WGS sequence"/>
</dbReference>
<proteinExistence type="predicted"/>
<feature type="transmembrane region" description="Helical" evidence="1">
    <location>
        <begin position="72"/>
        <end position="92"/>
    </location>
</feature>